<dbReference type="eggNOG" id="COG3470">
    <property type="taxonomic scope" value="Bacteria"/>
</dbReference>
<feature type="signal peptide" evidence="3">
    <location>
        <begin position="1"/>
        <end position="22"/>
    </location>
</feature>
<proteinExistence type="inferred from homology"/>
<dbReference type="PIRSF" id="PIRSF017018">
    <property type="entry name" value="Tp34"/>
    <property type="match status" value="1"/>
</dbReference>
<dbReference type="EMBL" id="CP000301">
    <property type="protein sequence ID" value="ABD89045.1"/>
    <property type="molecule type" value="Genomic_DNA"/>
</dbReference>
<dbReference type="Gene3D" id="2.60.40.2480">
    <property type="entry name" value="Periplasmic metal-binding protein Tp34-type"/>
    <property type="match status" value="1"/>
</dbReference>
<feature type="chain" id="PRO_5004199346" evidence="3">
    <location>
        <begin position="23"/>
        <end position="183"/>
    </location>
</feature>
<protein>
    <submittedName>
        <fullName evidence="4">Conserved hypothetical membrane antigen</fullName>
    </submittedName>
</protein>
<dbReference type="OrthoDB" id="1495621at2"/>
<dbReference type="STRING" id="316056.RPC_3505"/>
<dbReference type="KEGG" id="rpc:RPC_3505"/>
<evidence type="ECO:0000313" key="4">
    <source>
        <dbReference type="EMBL" id="ABD89045.1"/>
    </source>
</evidence>
<accession>Q210Z1</accession>
<dbReference type="InterPro" id="IPR038482">
    <property type="entry name" value="Tp34-type_sf"/>
</dbReference>
<dbReference type="HOGENOM" id="CLU_100963_1_0_5"/>
<dbReference type="Pfam" id="PF10634">
    <property type="entry name" value="Iron_transport"/>
    <property type="match status" value="1"/>
</dbReference>
<evidence type="ECO:0000256" key="3">
    <source>
        <dbReference type="SAM" id="SignalP"/>
    </source>
</evidence>
<evidence type="ECO:0000256" key="1">
    <source>
        <dbReference type="ARBA" id="ARBA00010013"/>
    </source>
</evidence>
<comment type="similarity">
    <text evidence="1">Belongs to the UPF0423 family.</text>
</comment>
<reference evidence="4" key="1">
    <citation type="submission" date="2006-03" db="EMBL/GenBank/DDBJ databases">
        <title>Complete sequence of Rhodopseudomonas palustris BisB18.</title>
        <authorList>
            <consortium name="US DOE Joint Genome Institute"/>
            <person name="Copeland A."/>
            <person name="Lucas S."/>
            <person name="Lapidus A."/>
            <person name="Barry K."/>
            <person name="Detter J.C."/>
            <person name="Glavina del Rio T."/>
            <person name="Hammon N."/>
            <person name="Israni S."/>
            <person name="Dalin E."/>
            <person name="Tice H."/>
            <person name="Pitluck S."/>
            <person name="Chain P."/>
            <person name="Malfatti S."/>
            <person name="Shin M."/>
            <person name="Vergez L."/>
            <person name="Schmutz J."/>
            <person name="Larimer F."/>
            <person name="Land M."/>
            <person name="Hauser L."/>
            <person name="Pelletier D.A."/>
            <person name="Kyrpides N."/>
            <person name="Anderson I."/>
            <person name="Oda Y."/>
            <person name="Harwood C.S."/>
            <person name="Richardson P."/>
        </authorList>
    </citation>
    <scope>NUCLEOTIDE SEQUENCE [LARGE SCALE GENOMIC DNA]</scope>
    <source>
        <strain evidence="4">BisB18</strain>
    </source>
</reference>
<organism evidence="4">
    <name type="scientific">Rhodopseudomonas palustris (strain BisB18)</name>
    <dbReference type="NCBI Taxonomy" id="316056"/>
    <lineage>
        <taxon>Bacteria</taxon>
        <taxon>Pseudomonadati</taxon>
        <taxon>Pseudomonadota</taxon>
        <taxon>Alphaproteobacteria</taxon>
        <taxon>Hyphomicrobiales</taxon>
        <taxon>Nitrobacteraceae</taxon>
        <taxon>Rhodopseudomonas</taxon>
    </lineage>
</organism>
<sequence>MNFRAVGVSLLATCFIAVGAMAKEVPIGTPQEKSGLRVGLVYLQPIEIDTPELMRDPKQSDLHMEADIKAAKGNPWGLEEDSWFPGLLVKYKITSVENGEAVEGELTPDVATDGFAYCNNIKLPNSRPVGKYKVTLTVLPPSKNPKQRIARHVDKENGVPAWFEPLSLDYEFTFAGTGKKGAY</sequence>
<name>Q210Z1_RHOPB</name>
<dbReference type="RefSeq" id="WP_011473932.1">
    <property type="nucleotide sequence ID" value="NC_007925.1"/>
</dbReference>
<evidence type="ECO:0000256" key="2">
    <source>
        <dbReference type="ARBA" id="ARBA00022729"/>
    </source>
</evidence>
<dbReference type="InterPro" id="IPR018470">
    <property type="entry name" value="Metal-bd_Tp34-typ"/>
</dbReference>
<keyword evidence="2 3" id="KW-0732">Signal</keyword>
<gene>
    <name evidence="4" type="ordered locus">RPC_3505</name>
</gene>
<dbReference type="AlphaFoldDB" id="Q210Z1"/>